<keyword evidence="2" id="KW-1185">Reference proteome</keyword>
<comment type="caution">
    <text evidence="1">The sequence shown here is derived from an EMBL/GenBank/DDBJ whole genome shotgun (WGS) entry which is preliminary data.</text>
</comment>
<name>A0A8J3XZ33_9ACTN</name>
<gene>
    <name evidence="1" type="ORF">Pth03_44470</name>
</gene>
<dbReference type="Proteomes" id="UP000605992">
    <property type="component" value="Unassembled WGS sequence"/>
</dbReference>
<reference evidence="1" key="1">
    <citation type="submission" date="2021-01" db="EMBL/GenBank/DDBJ databases">
        <title>Whole genome shotgun sequence of Planotetraspora thailandica NBRC 104271.</title>
        <authorList>
            <person name="Komaki H."/>
            <person name="Tamura T."/>
        </authorList>
    </citation>
    <scope>NUCLEOTIDE SEQUENCE</scope>
    <source>
        <strain evidence="1">NBRC 104271</strain>
    </source>
</reference>
<evidence type="ECO:0000313" key="1">
    <source>
        <dbReference type="EMBL" id="GII56058.1"/>
    </source>
</evidence>
<organism evidence="1 2">
    <name type="scientific">Planotetraspora thailandica</name>
    <dbReference type="NCBI Taxonomy" id="487172"/>
    <lineage>
        <taxon>Bacteria</taxon>
        <taxon>Bacillati</taxon>
        <taxon>Actinomycetota</taxon>
        <taxon>Actinomycetes</taxon>
        <taxon>Streptosporangiales</taxon>
        <taxon>Streptosporangiaceae</taxon>
        <taxon>Planotetraspora</taxon>
    </lineage>
</organism>
<evidence type="ECO:0000313" key="2">
    <source>
        <dbReference type="Proteomes" id="UP000605992"/>
    </source>
</evidence>
<proteinExistence type="predicted"/>
<dbReference type="AlphaFoldDB" id="A0A8J3XZ33"/>
<dbReference type="EMBL" id="BOOR01000032">
    <property type="protein sequence ID" value="GII56058.1"/>
    <property type="molecule type" value="Genomic_DNA"/>
</dbReference>
<protein>
    <submittedName>
        <fullName evidence="1">Uncharacterized protein</fullName>
    </submittedName>
</protein>
<sequence>MGGVPLADGVPPSTSPHDAVLVELGARFSTWVCWYGSQTRQWWAMPRIPAPYLVTASAAEDLAHRIAAIEKSGA</sequence>
<accession>A0A8J3XZ33</accession>